<gene>
    <name evidence="2" type="ORF">EHS15_07370</name>
</gene>
<dbReference type="Pfam" id="PF03435">
    <property type="entry name" value="Sacchrp_dh_NADP"/>
    <property type="match status" value="1"/>
</dbReference>
<dbReference type="InterPro" id="IPR036291">
    <property type="entry name" value="NAD(P)-bd_dom_sf"/>
</dbReference>
<protein>
    <submittedName>
        <fullName evidence="2">Saccharopine dehydrogenase</fullName>
    </submittedName>
</protein>
<feature type="domain" description="Saccharopine dehydrogenase NADP binding" evidence="1">
    <location>
        <begin position="13"/>
        <end position="120"/>
    </location>
</feature>
<dbReference type="Proteomes" id="UP000298058">
    <property type="component" value="Unassembled WGS sequence"/>
</dbReference>
<dbReference type="PANTHER" id="PTHR43796:SF2">
    <property type="entry name" value="CARBOXYNORSPERMIDINE SYNTHASE"/>
    <property type="match status" value="1"/>
</dbReference>
<accession>A0A4R9LZ29</accession>
<dbReference type="Gene3D" id="3.30.360.10">
    <property type="entry name" value="Dihydrodipicolinate Reductase, domain 2"/>
    <property type="match status" value="1"/>
</dbReference>
<sequence length="363" mass="40800">MKVPIDMYAKDKILILGGNGQVGKVVIERLYPEFKNQLMIASRSSGSIEKKESFYPDLKRISLNIKNKQDWNKIPSDTRLVVVCLDQNDTDFLNYCMENQIRYLDISASSSFISLAEKYRTEKKTPGSIAVLGVGLAPGLTNLLTKHLIRPSTGKIDSVDISVLLGLGENHGKAAIEWTIDNLNKDYFVLEKGIPKKVSSFTDPKKADFGAKLGTKTAYRFDFCDQHILPKTLRLDSVSTRLSFDSGFITNSIAVLKKLGVFSILRINWIRNLFVFLFQNIHIGSEDYALHVKINVQKEEGTETKEAIVAGTKEGEMTGKITALAAKEVFFRDDTGIFYMEEVLDFETITNDASIRFDFIKIP</sequence>
<name>A0A4R9LZ29_9LEPT</name>
<dbReference type="AlphaFoldDB" id="A0A4R9LZ29"/>
<dbReference type="InterPro" id="IPR005097">
    <property type="entry name" value="Sacchrp_dh_NADP-bd"/>
</dbReference>
<organism evidence="2 3">
    <name type="scientific">Leptospira idonii</name>
    <dbReference type="NCBI Taxonomy" id="1193500"/>
    <lineage>
        <taxon>Bacteria</taxon>
        <taxon>Pseudomonadati</taxon>
        <taxon>Spirochaetota</taxon>
        <taxon>Spirochaetia</taxon>
        <taxon>Leptospirales</taxon>
        <taxon>Leptospiraceae</taxon>
        <taxon>Leptospira</taxon>
    </lineage>
</organism>
<dbReference type="OrthoDB" id="4420885at2"/>
<evidence type="ECO:0000313" key="3">
    <source>
        <dbReference type="Proteomes" id="UP000298058"/>
    </source>
</evidence>
<dbReference type="SUPFAM" id="SSF51735">
    <property type="entry name" value="NAD(P)-binding Rossmann-fold domains"/>
    <property type="match status" value="1"/>
</dbReference>
<dbReference type="RefSeq" id="WP_135759916.1">
    <property type="nucleotide sequence ID" value="NZ_RQHW01000028.1"/>
</dbReference>
<dbReference type="PANTHER" id="PTHR43796">
    <property type="entry name" value="CARBOXYNORSPERMIDINE SYNTHASE"/>
    <property type="match status" value="1"/>
</dbReference>
<evidence type="ECO:0000259" key="1">
    <source>
        <dbReference type="Pfam" id="PF03435"/>
    </source>
</evidence>
<comment type="caution">
    <text evidence="2">The sequence shown here is derived from an EMBL/GenBank/DDBJ whole genome shotgun (WGS) entry which is preliminary data.</text>
</comment>
<evidence type="ECO:0000313" key="2">
    <source>
        <dbReference type="EMBL" id="TGN19600.1"/>
    </source>
</evidence>
<dbReference type="Gene3D" id="3.40.50.720">
    <property type="entry name" value="NAD(P)-binding Rossmann-like Domain"/>
    <property type="match status" value="1"/>
</dbReference>
<proteinExistence type="predicted"/>
<dbReference type="EMBL" id="RQHW01000028">
    <property type="protein sequence ID" value="TGN19600.1"/>
    <property type="molecule type" value="Genomic_DNA"/>
</dbReference>
<reference evidence="2" key="1">
    <citation type="journal article" date="2019" name="PLoS Negl. Trop. Dis.">
        <title>Revisiting the worldwide diversity of Leptospira species in the environment.</title>
        <authorList>
            <person name="Vincent A.T."/>
            <person name="Schiettekatte O."/>
            <person name="Bourhy P."/>
            <person name="Veyrier F.J."/>
            <person name="Picardeau M."/>
        </authorList>
    </citation>
    <scope>NUCLEOTIDE SEQUENCE [LARGE SCALE GENOMIC DNA]</scope>
    <source>
        <strain evidence="2">201300427</strain>
    </source>
</reference>
<keyword evidence="3" id="KW-1185">Reference proteome</keyword>